<gene>
    <name evidence="1" type="ORF">DEU50_103254</name>
</gene>
<evidence type="ECO:0000313" key="2">
    <source>
        <dbReference type="Proteomes" id="UP000249422"/>
    </source>
</evidence>
<comment type="caution">
    <text evidence="1">The sequence shown here is derived from an EMBL/GenBank/DDBJ whole genome shotgun (WGS) entry which is preliminary data.</text>
</comment>
<dbReference type="RefSeq" id="WP_111588071.1">
    <property type="nucleotide sequence ID" value="NZ_CAWNWF010000003.1"/>
</dbReference>
<accession>A0AAX1PLP0</accession>
<organism evidence="1 2">
    <name type="scientific">Aeromonas salmonicida</name>
    <dbReference type="NCBI Taxonomy" id="645"/>
    <lineage>
        <taxon>Bacteria</taxon>
        <taxon>Pseudomonadati</taxon>
        <taxon>Pseudomonadota</taxon>
        <taxon>Gammaproteobacteria</taxon>
        <taxon>Aeromonadales</taxon>
        <taxon>Aeromonadaceae</taxon>
        <taxon>Aeromonas</taxon>
    </lineage>
</organism>
<dbReference type="Proteomes" id="UP000249422">
    <property type="component" value="Unassembled WGS sequence"/>
</dbReference>
<dbReference type="InterPro" id="IPR010260">
    <property type="entry name" value="AlpA"/>
</dbReference>
<name>A0AAX1PLP0_AERSA</name>
<dbReference type="InterPro" id="IPR009061">
    <property type="entry name" value="DNA-bd_dom_put_sf"/>
</dbReference>
<dbReference type="AlphaFoldDB" id="A0AAX1PLP0"/>
<protein>
    <submittedName>
        <fullName evidence="1">AlpA family transcriptional regulator</fullName>
    </submittedName>
</protein>
<reference evidence="1 2" key="1">
    <citation type="submission" date="2018-06" db="EMBL/GenBank/DDBJ databases">
        <title>Freshwater and sediment microbial communities from various areas in North America, analyzing microbe dynamics in response to fracking.</title>
        <authorList>
            <person name="Lamendella R."/>
        </authorList>
    </citation>
    <scope>NUCLEOTIDE SEQUENCE [LARGE SCALE GENOMIC DNA]</scope>
    <source>
        <strain evidence="1 2">17</strain>
    </source>
</reference>
<evidence type="ECO:0000313" key="1">
    <source>
        <dbReference type="EMBL" id="RAJ07382.1"/>
    </source>
</evidence>
<dbReference type="Pfam" id="PF05930">
    <property type="entry name" value="Phage_AlpA"/>
    <property type="match status" value="1"/>
</dbReference>
<sequence>MKHETCSLNLAEVIECCTISRVTIYRLIKKGYFPWSVQQKGCRRVMWRSSDIQNWMSDLQRMNLEFC</sequence>
<dbReference type="EMBL" id="QLLM01000003">
    <property type="protein sequence ID" value="RAJ07382.1"/>
    <property type="molecule type" value="Genomic_DNA"/>
</dbReference>
<proteinExistence type="predicted"/>
<dbReference type="Gene3D" id="1.10.238.160">
    <property type="match status" value="1"/>
</dbReference>
<dbReference type="SUPFAM" id="SSF46955">
    <property type="entry name" value="Putative DNA-binding domain"/>
    <property type="match status" value="1"/>
</dbReference>